<dbReference type="AlphaFoldDB" id="A0A285TIZ5"/>
<dbReference type="GO" id="GO:0005737">
    <property type="term" value="C:cytoplasm"/>
    <property type="evidence" value="ECO:0007669"/>
    <property type="project" value="UniProtKB-SubCell"/>
</dbReference>
<dbReference type="NCBIfam" id="NF003588">
    <property type="entry name" value="PRK05254.1-1"/>
    <property type="match status" value="1"/>
</dbReference>
<dbReference type="EMBL" id="OBMM01000003">
    <property type="protein sequence ID" value="SOC21744.1"/>
    <property type="molecule type" value="Genomic_DNA"/>
</dbReference>
<dbReference type="NCBIfam" id="NF003591">
    <property type="entry name" value="PRK05254.1-4"/>
    <property type="match status" value="1"/>
</dbReference>
<dbReference type="SMART" id="SM00986">
    <property type="entry name" value="UDG"/>
    <property type="match status" value="1"/>
</dbReference>
<keyword evidence="6 9" id="KW-0227">DNA damage</keyword>
<dbReference type="NCBIfam" id="TIGR00628">
    <property type="entry name" value="ung"/>
    <property type="match status" value="1"/>
</dbReference>
<dbReference type="GO" id="GO:0004844">
    <property type="term" value="F:uracil DNA N-glycosylase activity"/>
    <property type="evidence" value="ECO:0007669"/>
    <property type="project" value="UniProtKB-UniRule"/>
</dbReference>
<feature type="active site" description="Proton acceptor" evidence="9 10">
    <location>
        <position position="72"/>
    </location>
</feature>
<dbReference type="InterPro" id="IPR018085">
    <property type="entry name" value="Ura-DNA_Glyclase_AS"/>
</dbReference>
<dbReference type="NCBIfam" id="NF003592">
    <property type="entry name" value="PRK05254.1-5"/>
    <property type="match status" value="1"/>
</dbReference>
<dbReference type="CDD" id="cd10027">
    <property type="entry name" value="UDG-F1-like"/>
    <property type="match status" value="1"/>
</dbReference>
<evidence type="ECO:0000256" key="2">
    <source>
        <dbReference type="ARBA" id="ARBA00002631"/>
    </source>
</evidence>
<sequence length="231" mass="25445">MHADQLDVQNIPAGWRAALSDEFSKPYMVALRSSLHAEAVAGNILYPAASDIFRALELTSLEHVKVVIIGQDPYHGPRQAHGLSFSVQRGQKIPPSLRNIYTELQDDIGVTPPRHGFLEEWAQRGVLLLNTSLTVRSKSPGSHSKWGWDQFTTAIVQAVSNRPSPAVFILWGQHAQQLSVHIDAQKNPVIASAHPSPFAARKGFFGSRPFSTANQFLLNEGISPVNWVISE</sequence>
<protein>
    <recommendedName>
        <fullName evidence="5 9">Uracil-DNA glycosylase</fullName>
        <shortName evidence="9">UDG</shortName>
        <ecNumber evidence="4 9">3.2.2.27</ecNumber>
    </recommendedName>
</protein>
<dbReference type="Pfam" id="PF03167">
    <property type="entry name" value="UDG"/>
    <property type="match status" value="1"/>
</dbReference>
<evidence type="ECO:0000256" key="11">
    <source>
        <dbReference type="RuleBase" id="RU003780"/>
    </source>
</evidence>
<dbReference type="Proteomes" id="UP000219068">
    <property type="component" value="Unassembled WGS sequence"/>
</dbReference>
<proteinExistence type="inferred from homology"/>
<evidence type="ECO:0000259" key="12">
    <source>
        <dbReference type="SMART" id="SM00986"/>
    </source>
</evidence>
<dbReference type="PANTHER" id="PTHR11264">
    <property type="entry name" value="URACIL-DNA GLYCOSYLASE"/>
    <property type="match status" value="1"/>
</dbReference>
<feature type="domain" description="Uracil-DNA glycosylase-like" evidence="12">
    <location>
        <begin position="57"/>
        <end position="217"/>
    </location>
</feature>
<dbReference type="GO" id="GO:0097510">
    <property type="term" value="P:base-excision repair, AP site formation via deaminated base removal"/>
    <property type="evidence" value="ECO:0007669"/>
    <property type="project" value="TreeGrafter"/>
</dbReference>
<dbReference type="NCBIfam" id="NF003589">
    <property type="entry name" value="PRK05254.1-2"/>
    <property type="match status" value="1"/>
</dbReference>
<dbReference type="InterPro" id="IPR005122">
    <property type="entry name" value="Uracil-DNA_glycosylase-like"/>
</dbReference>
<dbReference type="HAMAP" id="MF_00148">
    <property type="entry name" value="UDG"/>
    <property type="match status" value="1"/>
</dbReference>
<evidence type="ECO:0000256" key="6">
    <source>
        <dbReference type="ARBA" id="ARBA00022763"/>
    </source>
</evidence>
<reference evidence="13 14" key="1">
    <citation type="submission" date="2017-08" db="EMBL/GenBank/DDBJ databases">
        <authorList>
            <person name="de Groot N.N."/>
        </authorList>
    </citation>
    <scope>NUCLEOTIDE SEQUENCE [LARGE SCALE GENOMIC DNA]</scope>
    <source>
        <strain evidence="13 14">USBA 78</strain>
    </source>
</reference>
<keyword evidence="9" id="KW-0963">Cytoplasm</keyword>
<dbReference type="EC" id="3.2.2.27" evidence="4 9"/>
<dbReference type="SUPFAM" id="SSF52141">
    <property type="entry name" value="Uracil-DNA glycosylase-like"/>
    <property type="match status" value="1"/>
</dbReference>
<name>A0A285TIZ5_9PROT</name>
<evidence type="ECO:0000256" key="3">
    <source>
        <dbReference type="ARBA" id="ARBA00008184"/>
    </source>
</evidence>
<evidence type="ECO:0000313" key="13">
    <source>
        <dbReference type="EMBL" id="SOC21744.1"/>
    </source>
</evidence>
<accession>A0A285TIZ5</accession>
<dbReference type="InterPro" id="IPR002043">
    <property type="entry name" value="UDG_fam1"/>
</dbReference>
<evidence type="ECO:0000313" key="14">
    <source>
        <dbReference type="Proteomes" id="UP000219068"/>
    </source>
</evidence>
<evidence type="ECO:0000256" key="4">
    <source>
        <dbReference type="ARBA" id="ARBA00012030"/>
    </source>
</evidence>
<evidence type="ECO:0000256" key="8">
    <source>
        <dbReference type="ARBA" id="ARBA00023204"/>
    </source>
</evidence>
<comment type="catalytic activity">
    <reaction evidence="1 9 11">
        <text>Hydrolyzes single-stranded DNA or mismatched double-stranded DNA and polynucleotides, releasing free uracil.</text>
        <dbReference type="EC" id="3.2.2.27"/>
    </reaction>
</comment>
<dbReference type="SMART" id="SM00987">
    <property type="entry name" value="UreE_C"/>
    <property type="match status" value="1"/>
</dbReference>
<dbReference type="RefSeq" id="WP_097052257.1">
    <property type="nucleotide sequence ID" value="NZ_OBMM01000003.1"/>
</dbReference>
<dbReference type="FunFam" id="3.40.470.10:FF:000001">
    <property type="entry name" value="Uracil-DNA glycosylase"/>
    <property type="match status" value="1"/>
</dbReference>
<evidence type="ECO:0000256" key="1">
    <source>
        <dbReference type="ARBA" id="ARBA00001400"/>
    </source>
</evidence>
<evidence type="ECO:0000256" key="5">
    <source>
        <dbReference type="ARBA" id="ARBA00018429"/>
    </source>
</evidence>
<evidence type="ECO:0000256" key="9">
    <source>
        <dbReference type="HAMAP-Rule" id="MF_00148"/>
    </source>
</evidence>
<dbReference type="PROSITE" id="PS00130">
    <property type="entry name" value="U_DNA_GLYCOSYLASE"/>
    <property type="match status" value="1"/>
</dbReference>
<comment type="similarity">
    <text evidence="3 9 11">Belongs to the uracil-DNA glycosylase (UDG) superfamily. UNG family.</text>
</comment>
<keyword evidence="7 9" id="KW-0378">Hydrolase</keyword>
<dbReference type="Gene3D" id="3.40.470.10">
    <property type="entry name" value="Uracil-DNA glycosylase-like domain"/>
    <property type="match status" value="1"/>
</dbReference>
<dbReference type="InterPro" id="IPR036895">
    <property type="entry name" value="Uracil-DNA_glycosylase-like_sf"/>
</dbReference>
<keyword evidence="8 9" id="KW-0234">DNA repair</keyword>
<dbReference type="PANTHER" id="PTHR11264:SF0">
    <property type="entry name" value="URACIL-DNA GLYCOSYLASE"/>
    <property type="match status" value="1"/>
</dbReference>
<organism evidence="13 14">
    <name type="scientific">Thalassospira xiamenensis</name>
    <dbReference type="NCBI Taxonomy" id="220697"/>
    <lineage>
        <taxon>Bacteria</taxon>
        <taxon>Pseudomonadati</taxon>
        <taxon>Pseudomonadota</taxon>
        <taxon>Alphaproteobacteria</taxon>
        <taxon>Rhodospirillales</taxon>
        <taxon>Thalassospiraceae</taxon>
        <taxon>Thalassospira</taxon>
    </lineage>
</organism>
<gene>
    <name evidence="9" type="primary">ung</name>
    <name evidence="13" type="ORF">SAMN05428964_103477</name>
</gene>
<evidence type="ECO:0000256" key="7">
    <source>
        <dbReference type="ARBA" id="ARBA00022801"/>
    </source>
</evidence>
<comment type="subcellular location">
    <subcellularLocation>
        <location evidence="9">Cytoplasm</location>
    </subcellularLocation>
</comment>
<evidence type="ECO:0000256" key="10">
    <source>
        <dbReference type="PROSITE-ProRule" id="PRU10072"/>
    </source>
</evidence>
<comment type="function">
    <text evidence="2 9 11">Excises uracil residues from the DNA which can arise as a result of misincorporation of dUMP residues by DNA polymerase or due to deamination of cytosine.</text>
</comment>